<evidence type="ECO:0000259" key="5">
    <source>
        <dbReference type="PROSITE" id="PS50995"/>
    </source>
</evidence>
<dbReference type="RefSeq" id="WP_074762588.1">
    <property type="nucleotide sequence ID" value="NZ_FNKP01000001.1"/>
</dbReference>
<dbReference type="InterPro" id="IPR023187">
    <property type="entry name" value="Tscrpt_reg_MarR-type_CS"/>
</dbReference>
<dbReference type="PRINTS" id="PR00598">
    <property type="entry name" value="HTHMARR"/>
</dbReference>
<dbReference type="InterPro" id="IPR000835">
    <property type="entry name" value="HTH_MarR-typ"/>
</dbReference>
<dbReference type="SUPFAM" id="SSF46785">
    <property type="entry name" value="Winged helix' DNA-binding domain"/>
    <property type="match status" value="1"/>
</dbReference>
<evidence type="ECO:0000256" key="2">
    <source>
        <dbReference type="ARBA" id="ARBA00023125"/>
    </source>
</evidence>
<dbReference type="PROSITE" id="PS50995">
    <property type="entry name" value="HTH_MARR_2"/>
    <property type="match status" value="1"/>
</dbReference>
<dbReference type="OrthoDB" id="6195716at2"/>
<protein>
    <submittedName>
        <fullName evidence="6">Transcriptional regulator, MarR family</fullName>
    </submittedName>
</protein>
<name>A0A1H0YSM8_9BURK</name>
<dbReference type="GO" id="GO:0003677">
    <property type="term" value="F:DNA binding"/>
    <property type="evidence" value="ECO:0007669"/>
    <property type="project" value="UniProtKB-KW"/>
</dbReference>
<sequence length="180" mass="19403">MTDGPYNADTTPLESSLGYYLTKARNVLVERTDRAVAPLGLTAQQIGVIVMLSSRRASTPFELSRAMSYDSGSMTRLLDRLEKKGFVVRTRSDADRRMVKLELTPQGDEAARQLPGLGAAVLNEQLRGFSAAEHATLIDLLSRFIANGLDGPSGMCCGFEPTAASEQQSHENSPAGLSPE</sequence>
<dbReference type="InterPro" id="IPR039422">
    <property type="entry name" value="MarR/SlyA-like"/>
</dbReference>
<dbReference type="PANTHER" id="PTHR33164:SF87">
    <property type="entry name" value="MULTIPLE ANTIBIOTIC RESISTANCE PROTEIN MARR"/>
    <property type="match status" value="1"/>
</dbReference>
<reference evidence="7" key="1">
    <citation type="submission" date="2016-10" db="EMBL/GenBank/DDBJ databases">
        <authorList>
            <person name="Varghese N."/>
        </authorList>
    </citation>
    <scope>NUCLEOTIDE SEQUENCE [LARGE SCALE GENOMIC DNA]</scope>
    <source>
        <strain evidence="7">GAS106B</strain>
    </source>
</reference>
<dbReference type="GO" id="GO:0003700">
    <property type="term" value="F:DNA-binding transcription factor activity"/>
    <property type="evidence" value="ECO:0007669"/>
    <property type="project" value="InterPro"/>
</dbReference>
<keyword evidence="3" id="KW-0804">Transcription</keyword>
<dbReference type="PROSITE" id="PS01117">
    <property type="entry name" value="HTH_MARR_1"/>
    <property type="match status" value="1"/>
</dbReference>
<gene>
    <name evidence="6" type="ORF">SAMN05443245_0258</name>
</gene>
<feature type="region of interest" description="Disordered" evidence="4">
    <location>
        <begin position="159"/>
        <end position="180"/>
    </location>
</feature>
<evidence type="ECO:0000313" key="6">
    <source>
        <dbReference type="EMBL" id="SDQ18163.1"/>
    </source>
</evidence>
<dbReference type="AlphaFoldDB" id="A0A1H0YSM8"/>
<evidence type="ECO:0000256" key="4">
    <source>
        <dbReference type="SAM" id="MobiDB-lite"/>
    </source>
</evidence>
<dbReference type="Pfam" id="PF01047">
    <property type="entry name" value="MarR"/>
    <property type="match status" value="1"/>
</dbReference>
<dbReference type="InterPro" id="IPR036388">
    <property type="entry name" value="WH-like_DNA-bd_sf"/>
</dbReference>
<organism evidence="6 7">
    <name type="scientific">Paraburkholderia fungorum</name>
    <dbReference type="NCBI Taxonomy" id="134537"/>
    <lineage>
        <taxon>Bacteria</taxon>
        <taxon>Pseudomonadati</taxon>
        <taxon>Pseudomonadota</taxon>
        <taxon>Betaproteobacteria</taxon>
        <taxon>Burkholderiales</taxon>
        <taxon>Burkholderiaceae</taxon>
        <taxon>Paraburkholderia</taxon>
    </lineage>
</organism>
<proteinExistence type="predicted"/>
<dbReference type="InterPro" id="IPR036390">
    <property type="entry name" value="WH_DNA-bd_sf"/>
</dbReference>
<accession>A0A1H0YSM8</accession>
<dbReference type="SMART" id="SM00347">
    <property type="entry name" value="HTH_MARR"/>
    <property type="match status" value="1"/>
</dbReference>
<dbReference type="EMBL" id="FNKP01000001">
    <property type="protein sequence ID" value="SDQ18163.1"/>
    <property type="molecule type" value="Genomic_DNA"/>
</dbReference>
<evidence type="ECO:0000256" key="3">
    <source>
        <dbReference type="ARBA" id="ARBA00023163"/>
    </source>
</evidence>
<keyword evidence="1" id="KW-0805">Transcription regulation</keyword>
<dbReference type="Proteomes" id="UP000183487">
    <property type="component" value="Unassembled WGS sequence"/>
</dbReference>
<feature type="domain" description="HTH marR-type" evidence="5">
    <location>
        <begin position="14"/>
        <end position="146"/>
    </location>
</feature>
<dbReference type="PANTHER" id="PTHR33164">
    <property type="entry name" value="TRANSCRIPTIONAL REGULATOR, MARR FAMILY"/>
    <property type="match status" value="1"/>
</dbReference>
<keyword evidence="2" id="KW-0238">DNA-binding</keyword>
<evidence type="ECO:0000256" key="1">
    <source>
        <dbReference type="ARBA" id="ARBA00023015"/>
    </source>
</evidence>
<dbReference type="Gene3D" id="1.10.10.10">
    <property type="entry name" value="Winged helix-like DNA-binding domain superfamily/Winged helix DNA-binding domain"/>
    <property type="match status" value="1"/>
</dbReference>
<keyword evidence="7" id="KW-1185">Reference proteome</keyword>
<evidence type="ECO:0000313" key="7">
    <source>
        <dbReference type="Proteomes" id="UP000183487"/>
    </source>
</evidence>
<dbReference type="GO" id="GO:0006950">
    <property type="term" value="P:response to stress"/>
    <property type="evidence" value="ECO:0007669"/>
    <property type="project" value="TreeGrafter"/>
</dbReference>